<dbReference type="Pfam" id="PF11651">
    <property type="entry name" value="P22_CoatProtein"/>
    <property type="match status" value="1"/>
</dbReference>
<organism evidence="1">
    <name type="scientific">marine sediment metagenome</name>
    <dbReference type="NCBI Taxonomy" id="412755"/>
    <lineage>
        <taxon>unclassified sequences</taxon>
        <taxon>metagenomes</taxon>
        <taxon>ecological metagenomes</taxon>
    </lineage>
</organism>
<gene>
    <name evidence="1" type="ORF">LCGC14_0466700</name>
</gene>
<dbReference type="PROSITE" id="PS00018">
    <property type="entry name" value="EF_HAND_1"/>
    <property type="match status" value="1"/>
</dbReference>
<comment type="caution">
    <text evidence="1">The sequence shown here is derived from an EMBL/GenBank/DDBJ whole genome shotgun (WGS) entry which is preliminary data.</text>
</comment>
<dbReference type="AlphaFoldDB" id="A0A0F9SDG1"/>
<protein>
    <submittedName>
        <fullName evidence="1">Uncharacterized protein</fullName>
    </submittedName>
</protein>
<accession>A0A0F9SDG1</accession>
<sequence>MANTLLTISMITREAMRVLENFLVFTKYVRRDLDSQFGRSGAKIGTTVNVRKPPRYEGRTGQALSLEDATETQVPLTLDTQFGVDLEFSSQDLTLSIDDFSQRFIYPAIATIANKIDFDGLALYKDIYNCLGTPGAVPATLLLYLQLGQRLNEEAAPKAPRRSVIISPAMEATIVNALSGLFQEASSIAEQYRRGTMGYVAGLMWSMDQNVNTHVVGALGGTPLVNGASQSGASLVTDAWTSAAANRLLRGDVFTIANVNAVNPQNRQSTGSLRQFVATDDVASDGSGNATIPISPSLVASGPFQTVDALPANNAALTIKGAADTNTPQGLAFHRDAFVFASADLILPGGTDMAARVSDKQLGMSIRMIRDYDINQDRLITRLDILYGFATLYPELAVRMAS</sequence>
<proteinExistence type="predicted"/>
<dbReference type="InterPro" id="IPR018247">
    <property type="entry name" value="EF_Hand_1_Ca_BS"/>
</dbReference>
<evidence type="ECO:0000313" key="1">
    <source>
        <dbReference type="EMBL" id="KKN66895.1"/>
    </source>
</evidence>
<name>A0A0F9SDG1_9ZZZZ</name>
<reference evidence="1" key="1">
    <citation type="journal article" date="2015" name="Nature">
        <title>Complex archaea that bridge the gap between prokaryotes and eukaryotes.</title>
        <authorList>
            <person name="Spang A."/>
            <person name="Saw J.H."/>
            <person name="Jorgensen S.L."/>
            <person name="Zaremba-Niedzwiedzka K."/>
            <person name="Martijn J."/>
            <person name="Lind A.E."/>
            <person name="van Eijk R."/>
            <person name="Schleper C."/>
            <person name="Guy L."/>
            <person name="Ettema T.J."/>
        </authorList>
    </citation>
    <scope>NUCLEOTIDE SEQUENCE</scope>
</reference>
<dbReference type="Gene3D" id="2.40.30.240">
    <property type="match status" value="1"/>
</dbReference>
<dbReference type="EMBL" id="LAZR01000487">
    <property type="protein sequence ID" value="KKN66895.1"/>
    <property type="molecule type" value="Genomic_DNA"/>
</dbReference>
<dbReference type="InterPro" id="IPR024659">
    <property type="entry name" value="Phage_coat_Gp5"/>
</dbReference>